<name>A0ABW3FSV2_9PSEU</name>
<organism evidence="3 4">
    <name type="scientific">Saccharopolyspora rosea</name>
    <dbReference type="NCBI Taxonomy" id="524884"/>
    <lineage>
        <taxon>Bacteria</taxon>
        <taxon>Bacillati</taxon>
        <taxon>Actinomycetota</taxon>
        <taxon>Actinomycetes</taxon>
        <taxon>Pseudonocardiales</taxon>
        <taxon>Pseudonocardiaceae</taxon>
        <taxon>Saccharopolyspora</taxon>
    </lineage>
</organism>
<protein>
    <recommendedName>
        <fullName evidence="5">Lipoprotein</fullName>
    </recommendedName>
</protein>
<dbReference type="PROSITE" id="PS51257">
    <property type="entry name" value="PROKAR_LIPOPROTEIN"/>
    <property type="match status" value="1"/>
</dbReference>
<gene>
    <name evidence="3" type="ORF">ACFQ16_17520</name>
</gene>
<proteinExistence type="predicted"/>
<evidence type="ECO:0000256" key="1">
    <source>
        <dbReference type="SAM" id="MobiDB-lite"/>
    </source>
</evidence>
<evidence type="ECO:0000256" key="2">
    <source>
        <dbReference type="SAM" id="SignalP"/>
    </source>
</evidence>
<reference evidence="4" key="1">
    <citation type="journal article" date="2019" name="Int. J. Syst. Evol. Microbiol.">
        <title>The Global Catalogue of Microorganisms (GCM) 10K type strain sequencing project: providing services to taxonomists for standard genome sequencing and annotation.</title>
        <authorList>
            <consortium name="The Broad Institute Genomics Platform"/>
            <consortium name="The Broad Institute Genome Sequencing Center for Infectious Disease"/>
            <person name="Wu L."/>
            <person name="Ma J."/>
        </authorList>
    </citation>
    <scope>NUCLEOTIDE SEQUENCE [LARGE SCALE GENOMIC DNA]</scope>
    <source>
        <strain evidence="4">CCUG 56401</strain>
    </source>
</reference>
<evidence type="ECO:0000313" key="4">
    <source>
        <dbReference type="Proteomes" id="UP001597018"/>
    </source>
</evidence>
<evidence type="ECO:0000313" key="3">
    <source>
        <dbReference type="EMBL" id="MFD0921546.1"/>
    </source>
</evidence>
<feature type="compositionally biased region" description="Gly residues" evidence="1">
    <location>
        <begin position="142"/>
        <end position="151"/>
    </location>
</feature>
<keyword evidence="2" id="KW-0732">Signal</keyword>
<dbReference type="EMBL" id="JBHTIW010000013">
    <property type="protein sequence ID" value="MFD0921546.1"/>
    <property type="molecule type" value="Genomic_DNA"/>
</dbReference>
<accession>A0ABW3FSV2</accession>
<feature type="region of interest" description="Disordered" evidence="1">
    <location>
        <begin position="88"/>
        <end position="159"/>
    </location>
</feature>
<comment type="caution">
    <text evidence="3">The sequence shown here is derived from an EMBL/GenBank/DDBJ whole genome shotgun (WGS) entry which is preliminary data.</text>
</comment>
<evidence type="ECO:0008006" key="5">
    <source>
        <dbReference type="Google" id="ProtNLM"/>
    </source>
</evidence>
<keyword evidence="4" id="KW-1185">Reference proteome</keyword>
<dbReference type="RefSeq" id="WP_263248569.1">
    <property type="nucleotide sequence ID" value="NZ_BAABLT010000029.1"/>
</dbReference>
<dbReference type="Proteomes" id="UP001597018">
    <property type="component" value="Unassembled WGS sequence"/>
</dbReference>
<feature type="chain" id="PRO_5046204425" description="Lipoprotein" evidence="2">
    <location>
        <begin position="25"/>
        <end position="159"/>
    </location>
</feature>
<sequence>MRRLLLLPLLACVLAACGGDPASAVDPQVRGQLIGKVAAVRAAAQRQDRGAAESALADLTRSVAAAQSQGKMDEATARTVLAAADRVADDVRTITPPPPPAPVTITVPTPAPTEPAPDGFPWGDEWDQYRGPGNSGNHRNDGGQGDNGGGHQHGKGNHD</sequence>
<feature type="signal peptide" evidence="2">
    <location>
        <begin position="1"/>
        <end position="24"/>
    </location>
</feature>